<keyword evidence="1" id="KW-0812">Transmembrane</keyword>
<comment type="caution">
    <text evidence="3">The sequence shown here is derived from an EMBL/GenBank/DDBJ whole genome shotgun (WGS) entry which is preliminary data.</text>
</comment>
<dbReference type="RefSeq" id="WP_201431260.1">
    <property type="nucleotide sequence ID" value="NZ_JAEQBW010000004.1"/>
</dbReference>
<evidence type="ECO:0000256" key="1">
    <source>
        <dbReference type="SAM" id="Phobius"/>
    </source>
</evidence>
<accession>A0A935C8R0</accession>
<reference evidence="3" key="1">
    <citation type="submission" date="2021-01" db="EMBL/GenBank/DDBJ databases">
        <title>Marivirga aurantiaca sp. nov., isolated from intertidal surface sediments.</title>
        <authorList>
            <person name="Zhang M."/>
        </authorList>
    </citation>
    <scope>NUCLEOTIDE SEQUENCE</scope>
    <source>
        <strain evidence="3">S37H4</strain>
    </source>
</reference>
<evidence type="ECO:0000313" key="3">
    <source>
        <dbReference type="EMBL" id="MBK6265584.1"/>
    </source>
</evidence>
<sequence length="246" mass="27649">MKYHENNTRKLSLVHFSWLLFFVLSLGIFTACDNDDDVTDVDPVPISYVSLYNGSPDGSALDIYVDNNRINYNAFDYTDHTGYLRFYTGERVLRFTPFNAANTVLETEISLEPDSLYSVFITGQTGDREALVVHDDIRTEDNDNVLLRILHASPDAPVVNLTYTGTDTQLFENMTYRDISGFEEINAGQTSFEIRNAVTNEVVTTVSNVNFISGRVYTLVIRGFVEPPAGSTHDLGVQVVPNFFNL</sequence>
<keyword evidence="4" id="KW-1185">Reference proteome</keyword>
<gene>
    <name evidence="3" type="ORF">JKA74_11095</name>
</gene>
<dbReference type="Pfam" id="PF14344">
    <property type="entry name" value="DUF4397"/>
    <property type="match status" value="1"/>
</dbReference>
<evidence type="ECO:0000259" key="2">
    <source>
        <dbReference type="Pfam" id="PF14344"/>
    </source>
</evidence>
<feature type="domain" description="DUF4397" evidence="2">
    <location>
        <begin position="47"/>
        <end position="161"/>
    </location>
</feature>
<keyword evidence="1" id="KW-1133">Transmembrane helix</keyword>
<dbReference type="PROSITE" id="PS51257">
    <property type="entry name" value="PROKAR_LIPOPROTEIN"/>
    <property type="match status" value="1"/>
</dbReference>
<name>A0A935C8R0_9BACT</name>
<feature type="transmembrane region" description="Helical" evidence="1">
    <location>
        <begin position="12"/>
        <end position="31"/>
    </location>
</feature>
<evidence type="ECO:0000313" key="4">
    <source>
        <dbReference type="Proteomes" id="UP000611723"/>
    </source>
</evidence>
<dbReference type="AlphaFoldDB" id="A0A935C8R0"/>
<organism evidence="3 4">
    <name type="scientific">Marivirga aurantiaca</name>
    <dbReference type="NCBI Taxonomy" id="2802615"/>
    <lineage>
        <taxon>Bacteria</taxon>
        <taxon>Pseudomonadati</taxon>
        <taxon>Bacteroidota</taxon>
        <taxon>Cytophagia</taxon>
        <taxon>Cytophagales</taxon>
        <taxon>Marivirgaceae</taxon>
        <taxon>Marivirga</taxon>
    </lineage>
</organism>
<dbReference type="EMBL" id="JAEQBW010000004">
    <property type="protein sequence ID" value="MBK6265584.1"/>
    <property type="molecule type" value="Genomic_DNA"/>
</dbReference>
<proteinExistence type="predicted"/>
<protein>
    <submittedName>
        <fullName evidence="3">DUF4397 domain-containing protein</fullName>
    </submittedName>
</protein>
<dbReference type="Proteomes" id="UP000611723">
    <property type="component" value="Unassembled WGS sequence"/>
</dbReference>
<keyword evidence="1" id="KW-0472">Membrane</keyword>
<dbReference type="InterPro" id="IPR025510">
    <property type="entry name" value="DUF4397"/>
</dbReference>